<dbReference type="InterPro" id="IPR037066">
    <property type="entry name" value="Plug_dom_sf"/>
</dbReference>
<gene>
    <name evidence="4" type="ORF">rosag_25480</name>
</gene>
<dbReference type="GO" id="GO:0009279">
    <property type="term" value="C:cell outer membrane"/>
    <property type="evidence" value="ECO:0007669"/>
    <property type="project" value="UniProtKB-SubCell"/>
</dbReference>
<dbReference type="InterPro" id="IPR012910">
    <property type="entry name" value="Plug_dom"/>
</dbReference>
<name>A0AA37V1E0_9BACT</name>
<dbReference type="Gene3D" id="2.170.130.10">
    <property type="entry name" value="TonB-dependent receptor, plug domain"/>
    <property type="match status" value="1"/>
</dbReference>
<evidence type="ECO:0000256" key="2">
    <source>
        <dbReference type="SAM" id="SignalP"/>
    </source>
</evidence>
<keyword evidence="1" id="KW-0812">Transmembrane</keyword>
<evidence type="ECO:0000313" key="5">
    <source>
        <dbReference type="Proteomes" id="UP001161325"/>
    </source>
</evidence>
<keyword evidence="2" id="KW-0732">Signal</keyword>
<protein>
    <recommendedName>
        <fullName evidence="3">TonB-dependent receptor plug domain-containing protein</fullName>
    </recommendedName>
</protein>
<comment type="similarity">
    <text evidence="1">Belongs to the TonB-dependent receptor family.</text>
</comment>
<dbReference type="SUPFAM" id="SSF56935">
    <property type="entry name" value="Porins"/>
    <property type="match status" value="1"/>
</dbReference>
<dbReference type="Proteomes" id="UP001161325">
    <property type="component" value="Unassembled WGS sequence"/>
</dbReference>
<comment type="subcellular location">
    <subcellularLocation>
        <location evidence="1">Cell outer membrane</location>
        <topology evidence="1">Multi-pass membrane protein</topology>
    </subcellularLocation>
</comment>
<feature type="domain" description="TonB-dependent receptor plug" evidence="3">
    <location>
        <begin position="84"/>
        <end position="161"/>
    </location>
</feature>
<dbReference type="PROSITE" id="PS52016">
    <property type="entry name" value="TONB_DEPENDENT_REC_3"/>
    <property type="match status" value="1"/>
</dbReference>
<keyword evidence="1" id="KW-0472">Membrane</keyword>
<dbReference type="InterPro" id="IPR039426">
    <property type="entry name" value="TonB-dep_rcpt-like"/>
</dbReference>
<keyword evidence="1" id="KW-0998">Cell outer membrane</keyword>
<dbReference type="AlphaFoldDB" id="A0AA37V1E0"/>
<feature type="signal peptide" evidence="2">
    <location>
        <begin position="1"/>
        <end position="35"/>
    </location>
</feature>
<reference evidence="4" key="1">
    <citation type="submission" date="2022-08" db="EMBL/GenBank/DDBJ databases">
        <title>Draft genome sequencing of Roseisolibacter agri AW1220.</title>
        <authorList>
            <person name="Tobiishi Y."/>
            <person name="Tonouchi A."/>
        </authorList>
    </citation>
    <scope>NUCLEOTIDE SEQUENCE</scope>
    <source>
        <strain evidence="4">AW1220</strain>
    </source>
</reference>
<evidence type="ECO:0000259" key="3">
    <source>
        <dbReference type="Pfam" id="PF07715"/>
    </source>
</evidence>
<organism evidence="4 5">
    <name type="scientific">Roseisolibacter agri</name>
    <dbReference type="NCBI Taxonomy" id="2014610"/>
    <lineage>
        <taxon>Bacteria</taxon>
        <taxon>Pseudomonadati</taxon>
        <taxon>Gemmatimonadota</taxon>
        <taxon>Gemmatimonadia</taxon>
        <taxon>Gemmatimonadales</taxon>
        <taxon>Gemmatimonadaceae</taxon>
        <taxon>Roseisolibacter</taxon>
    </lineage>
</organism>
<keyword evidence="1" id="KW-0813">Transport</keyword>
<sequence length="181" mass="19311">MRTASRTANRTSRPILAACLAGGLLSVGVAHEARAQQPAPAPAPAPAPGTTGDTLAIAATEPTEVPLKLRGFYERRASKRGHYIDRQQLDASTGKRLSEVIRDLPGVRLMPSSNSSVTAVRFRGCQPLVWVDAVRNVGDELDAAIALGDVEAMEVYIAPGTVPAQFRDMRQPCGAVIVWTR</sequence>
<evidence type="ECO:0000256" key="1">
    <source>
        <dbReference type="PROSITE-ProRule" id="PRU01360"/>
    </source>
</evidence>
<accession>A0AA37V1E0</accession>
<dbReference type="RefSeq" id="WP_284350506.1">
    <property type="nucleotide sequence ID" value="NZ_BRXS01000004.1"/>
</dbReference>
<comment type="caution">
    <text evidence="4">The sequence shown here is derived from an EMBL/GenBank/DDBJ whole genome shotgun (WGS) entry which is preliminary data.</text>
</comment>
<dbReference type="EMBL" id="BRXS01000004">
    <property type="protein sequence ID" value="GLC26035.1"/>
    <property type="molecule type" value="Genomic_DNA"/>
</dbReference>
<proteinExistence type="inferred from homology"/>
<dbReference type="Pfam" id="PF07715">
    <property type="entry name" value="Plug"/>
    <property type="match status" value="1"/>
</dbReference>
<evidence type="ECO:0000313" key="4">
    <source>
        <dbReference type="EMBL" id="GLC26035.1"/>
    </source>
</evidence>
<feature type="chain" id="PRO_5041259246" description="TonB-dependent receptor plug domain-containing protein" evidence="2">
    <location>
        <begin position="36"/>
        <end position="181"/>
    </location>
</feature>
<keyword evidence="1" id="KW-1134">Transmembrane beta strand</keyword>
<keyword evidence="5" id="KW-1185">Reference proteome</keyword>